<feature type="chain" id="PRO_5002722224" evidence="2">
    <location>
        <begin position="26"/>
        <end position="310"/>
    </location>
</feature>
<dbReference type="GO" id="GO:0016491">
    <property type="term" value="F:oxidoreductase activity"/>
    <property type="evidence" value="ECO:0007669"/>
    <property type="project" value="TreeGrafter"/>
</dbReference>
<dbReference type="Proteomes" id="UP000002015">
    <property type="component" value="Chromosome"/>
</dbReference>
<organism evidence="5 6">
    <name type="scientific">Shewanella sediminis (strain HAW-EB3)</name>
    <dbReference type="NCBI Taxonomy" id="425104"/>
    <lineage>
        <taxon>Bacteria</taxon>
        <taxon>Pseudomonadati</taxon>
        <taxon>Pseudomonadota</taxon>
        <taxon>Gammaproteobacteria</taxon>
        <taxon>Alteromonadales</taxon>
        <taxon>Shewanellaceae</taxon>
        <taxon>Shewanella</taxon>
    </lineage>
</organism>
<dbReference type="InterPro" id="IPR020015">
    <property type="entry name" value="Decahaem_cyt-c_DmsE"/>
</dbReference>
<feature type="domain" description="Doubled CXXCH motif" evidence="3">
    <location>
        <begin position="232"/>
        <end position="269"/>
    </location>
</feature>
<name>A8FSU3_SHESH</name>
<dbReference type="InterPro" id="IPR051829">
    <property type="entry name" value="Multiheme_Cytochr_ET"/>
</dbReference>
<dbReference type="SUPFAM" id="SSF48695">
    <property type="entry name" value="Multiheme cytochromes"/>
    <property type="match status" value="1"/>
</dbReference>
<sequence precursor="true">MRRLLFKLLLTAVFSTGCWSNVALSNTTEQQLLDKFEVGKYSNKGADTCLMCHKNNSKVMALFDGVHGEMGNSESPMAQLQCESCHGPQGKHRGKNEPMITFGANSNVTNELQDSVCLSCHQDSKRMGWHDALHAEEQSCASCHDIHTGQDKIMNPAFEVSICTECHTEQKLDINKRSSHPLATGTKVGSMTCSSCHSSHGSMTDASLKQVSINETCYECHAEKRGPFLWEHEPVVEDCTTCHNPHGSVNEPLLNSRAPLLCQDCHASDGHASRAYGDDNSAFSGGGQSCLNCHGSIHGSNHPLGNAFQR</sequence>
<dbReference type="AlphaFoldDB" id="A8FSU3"/>
<dbReference type="NCBIfam" id="TIGR03508">
    <property type="entry name" value="decahem_SO"/>
    <property type="match status" value="1"/>
</dbReference>
<accession>A8FSU3</accession>
<dbReference type="EMBL" id="CP000821">
    <property type="protein sequence ID" value="ABV35916.1"/>
    <property type="molecule type" value="Genomic_DNA"/>
</dbReference>
<dbReference type="PANTHER" id="PTHR35038:SF6">
    <property type="entry name" value="SURFACE LOCALIZED DECAHEME CYTOCHROME C LIPOPROTEIN"/>
    <property type="match status" value="1"/>
</dbReference>
<feature type="signal peptide" evidence="2">
    <location>
        <begin position="1"/>
        <end position="25"/>
    </location>
</feature>
<dbReference type="InterPro" id="IPR053875">
    <property type="entry name" value="Cytochrom_c_NrfB-like_dom"/>
</dbReference>
<feature type="domain" description="Doubled CXXCH motif" evidence="3">
    <location>
        <begin position="189"/>
        <end position="225"/>
    </location>
</feature>
<dbReference type="HOGENOM" id="CLU_045390_0_0_6"/>
<dbReference type="InterPro" id="IPR010177">
    <property type="entry name" value="Paired_CXXCH_1"/>
</dbReference>
<dbReference type="Pfam" id="PF22678">
    <property type="entry name" value="Cytochrom_c_NrfB-like"/>
    <property type="match status" value="1"/>
</dbReference>
<dbReference type="Gene3D" id="3.90.10.10">
    <property type="entry name" value="Cytochrome C3"/>
    <property type="match status" value="2"/>
</dbReference>
<evidence type="ECO:0000259" key="3">
    <source>
        <dbReference type="Pfam" id="PF09699"/>
    </source>
</evidence>
<dbReference type="Pfam" id="PF09699">
    <property type="entry name" value="Paired_CXXCH_1"/>
    <property type="match status" value="2"/>
</dbReference>
<dbReference type="STRING" id="425104.Ssed_1305"/>
<feature type="domain" description="Cytochrome c-type protein NrfB-like" evidence="4">
    <location>
        <begin position="82"/>
        <end position="154"/>
    </location>
</feature>
<gene>
    <name evidence="5" type="ordered locus">Ssed_1305</name>
</gene>
<keyword evidence="1 2" id="KW-0732">Signal</keyword>
<dbReference type="NCBIfam" id="TIGR01905">
    <property type="entry name" value="paired_CXXCH_1"/>
    <property type="match status" value="2"/>
</dbReference>
<evidence type="ECO:0000313" key="5">
    <source>
        <dbReference type="EMBL" id="ABV35916.1"/>
    </source>
</evidence>
<dbReference type="RefSeq" id="WP_012141652.1">
    <property type="nucleotide sequence ID" value="NC_009831.1"/>
</dbReference>
<dbReference type="eggNOG" id="COG3005">
    <property type="taxonomic scope" value="Bacteria"/>
</dbReference>
<evidence type="ECO:0000256" key="2">
    <source>
        <dbReference type="SAM" id="SignalP"/>
    </source>
</evidence>
<dbReference type="PROSITE" id="PS51257">
    <property type="entry name" value="PROKAR_LIPOPROTEIN"/>
    <property type="match status" value="1"/>
</dbReference>
<dbReference type="KEGG" id="sse:Ssed_1305"/>
<evidence type="ECO:0000259" key="4">
    <source>
        <dbReference type="Pfam" id="PF22678"/>
    </source>
</evidence>
<dbReference type="InterPro" id="IPR036280">
    <property type="entry name" value="Multihaem_cyt_sf"/>
</dbReference>
<evidence type="ECO:0000313" key="6">
    <source>
        <dbReference type="Proteomes" id="UP000002015"/>
    </source>
</evidence>
<protein>
    <submittedName>
        <fullName evidence="5">Cytochrome c family protein</fullName>
    </submittedName>
</protein>
<evidence type="ECO:0000256" key="1">
    <source>
        <dbReference type="ARBA" id="ARBA00022729"/>
    </source>
</evidence>
<keyword evidence="6" id="KW-1185">Reference proteome</keyword>
<reference evidence="5 6" key="1">
    <citation type="submission" date="2007-08" db="EMBL/GenBank/DDBJ databases">
        <title>Complete sequence of Shewanella sediminis HAW-EB3.</title>
        <authorList>
            <consortium name="US DOE Joint Genome Institute"/>
            <person name="Copeland A."/>
            <person name="Lucas S."/>
            <person name="Lapidus A."/>
            <person name="Barry K."/>
            <person name="Glavina del Rio T."/>
            <person name="Dalin E."/>
            <person name="Tice H."/>
            <person name="Pitluck S."/>
            <person name="Chertkov O."/>
            <person name="Brettin T."/>
            <person name="Bruce D."/>
            <person name="Detter J.C."/>
            <person name="Han C."/>
            <person name="Schmutz J."/>
            <person name="Larimer F."/>
            <person name="Land M."/>
            <person name="Hauser L."/>
            <person name="Kyrpides N."/>
            <person name="Kim E."/>
            <person name="Zhao J.-S."/>
            <person name="Richardson P."/>
        </authorList>
    </citation>
    <scope>NUCLEOTIDE SEQUENCE [LARGE SCALE GENOMIC DNA]</scope>
    <source>
        <strain evidence="5 6">HAW-EB3</strain>
    </source>
</reference>
<dbReference type="OrthoDB" id="9814800at2"/>
<proteinExistence type="predicted"/>
<dbReference type="PANTHER" id="PTHR35038">
    <property type="entry name" value="DISSIMILATORY SULFITE REDUCTASE SIRA"/>
    <property type="match status" value="1"/>
</dbReference>